<evidence type="ECO:0000256" key="9">
    <source>
        <dbReference type="SAM" id="Coils"/>
    </source>
</evidence>
<keyword evidence="6 9" id="KW-0175">Coiled coil</keyword>
<evidence type="ECO:0000256" key="4">
    <source>
        <dbReference type="ARBA" id="ARBA00022618"/>
    </source>
</evidence>
<evidence type="ECO:0000256" key="6">
    <source>
        <dbReference type="ARBA" id="ARBA00023054"/>
    </source>
</evidence>
<gene>
    <name evidence="11" type="ORF">LWI28_011417</name>
</gene>
<reference evidence="11" key="1">
    <citation type="journal article" date="2022" name="Plant J.">
        <title>Strategies of tolerance reflected in two North American maple genomes.</title>
        <authorList>
            <person name="McEvoy S.L."/>
            <person name="Sezen U.U."/>
            <person name="Trouern-Trend A."/>
            <person name="McMahon S.M."/>
            <person name="Schaberg P.G."/>
            <person name="Yang J."/>
            <person name="Wegrzyn J.L."/>
            <person name="Swenson N.G."/>
        </authorList>
    </citation>
    <scope>NUCLEOTIDE SEQUENCE</scope>
    <source>
        <strain evidence="11">91603</strain>
    </source>
</reference>
<dbReference type="EMBL" id="JAJSOW010000001">
    <property type="protein sequence ID" value="KAI9200667.1"/>
    <property type="molecule type" value="Genomic_DNA"/>
</dbReference>
<name>A0AAD5P5X7_ACENE</name>
<dbReference type="PANTHER" id="PTHR48441">
    <property type="match status" value="1"/>
</dbReference>
<evidence type="ECO:0000256" key="5">
    <source>
        <dbReference type="ARBA" id="ARBA00022776"/>
    </source>
</evidence>
<keyword evidence="3" id="KW-0158">Chromosome</keyword>
<dbReference type="PANTHER" id="PTHR48441:SF1">
    <property type="entry name" value="NT-3"/>
    <property type="match status" value="1"/>
</dbReference>
<comment type="caution">
    <text evidence="11">The sequence shown here is derived from an EMBL/GenBank/DDBJ whole genome shotgun (WGS) entry which is preliminary data.</text>
</comment>
<dbReference type="AlphaFoldDB" id="A0AAD5P5X7"/>
<dbReference type="GO" id="GO:0031262">
    <property type="term" value="C:Ndc80 complex"/>
    <property type="evidence" value="ECO:0007669"/>
    <property type="project" value="InterPro"/>
</dbReference>
<keyword evidence="7" id="KW-0131">Cell cycle</keyword>
<feature type="domain" description="Kinetochore protein Nuf2 N-terminal" evidence="10">
    <location>
        <begin position="87"/>
        <end position="217"/>
    </location>
</feature>
<keyword evidence="4" id="KW-0132">Cell division</keyword>
<evidence type="ECO:0000256" key="1">
    <source>
        <dbReference type="ARBA" id="ARBA00004584"/>
    </source>
</evidence>
<proteinExistence type="inferred from homology"/>
<evidence type="ECO:0000256" key="3">
    <source>
        <dbReference type="ARBA" id="ARBA00022454"/>
    </source>
</evidence>
<evidence type="ECO:0000256" key="8">
    <source>
        <dbReference type="ARBA" id="ARBA00023328"/>
    </source>
</evidence>
<dbReference type="InterPro" id="IPR005549">
    <property type="entry name" value="Kinetochore_Nuf2_N"/>
</dbReference>
<dbReference type="GO" id="GO:0051301">
    <property type="term" value="P:cell division"/>
    <property type="evidence" value="ECO:0007669"/>
    <property type="project" value="UniProtKB-KW"/>
</dbReference>
<comment type="subcellular location">
    <subcellularLocation>
        <location evidence="1">Chromosome</location>
        <location evidence="1">Centromere</location>
    </subcellularLocation>
</comment>
<evidence type="ECO:0000313" key="11">
    <source>
        <dbReference type="EMBL" id="KAI9200667.1"/>
    </source>
</evidence>
<dbReference type="Gene3D" id="1.10.418.60">
    <property type="entry name" value="Ncd80 complex, Nuf2 subunit"/>
    <property type="match status" value="1"/>
</dbReference>
<feature type="coiled-coil region" evidence="9">
    <location>
        <begin position="218"/>
        <end position="343"/>
    </location>
</feature>
<reference evidence="11" key="2">
    <citation type="submission" date="2023-02" db="EMBL/GenBank/DDBJ databases">
        <authorList>
            <person name="Swenson N.G."/>
            <person name="Wegrzyn J.L."/>
            <person name="Mcevoy S.L."/>
        </authorList>
    </citation>
    <scope>NUCLEOTIDE SEQUENCE</scope>
    <source>
        <strain evidence="11">91603</strain>
        <tissue evidence="11">Leaf</tissue>
    </source>
</reference>
<evidence type="ECO:0000313" key="12">
    <source>
        <dbReference type="Proteomes" id="UP001064489"/>
    </source>
</evidence>
<keyword evidence="8" id="KW-0137">Centromere</keyword>
<evidence type="ECO:0000256" key="7">
    <source>
        <dbReference type="ARBA" id="ARBA00023306"/>
    </source>
</evidence>
<sequence length="518" mass="59166">MQLTGQTLKFLSKLSPAAAPCPISTASFVTGPSSSSALLCHFRLNDLELWSGFGAIKVDVKSWTVYGACNEEFQLLILDLICCLLFFMEIISVLAESQIAAITEKDLKNPSPDFISDLYTRLLIYLDILHEEDHGQLDFAALDQLENPDHHVGSVQTMTLHSRIKEVVTSNGCPMNFTLKDLIRPDAARTEYFVSEILNFCLHKDTKMNLLRPIAEDLTDLDEQRKEWETKISKLNAEIAEYNEARERELPLVQEADAKVKELRQTIQDLNKHQVSQRTSIKKLKEKIEEQEKKTSQAEFDLVQSVQQNADLRSKIVQSPDKLQRALEEKKLVREEAKIAERSAMQSFQNKNETLDVYRETLEKMLEYFAQMQPVYEQVNSAKSIEREYKALKAKVSDDGVLDKSLEAKLVERQAKAEQLDELRKQLERERNLKFEEASKECDNVKLDVESRRHDLEARQRKVEALVAEVDAITSKTMSIKEAGAAKLQESDNKAKEIVKQFQIYSNSLGALCRGESF</sequence>
<accession>A0AAD5P5X7</accession>
<feature type="coiled-coil region" evidence="9">
    <location>
        <begin position="406"/>
        <end position="440"/>
    </location>
</feature>
<evidence type="ECO:0000259" key="10">
    <source>
        <dbReference type="Pfam" id="PF03800"/>
    </source>
</evidence>
<dbReference type="InterPro" id="IPR038275">
    <property type="entry name" value="Nuf2_N_sf"/>
</dbReference>
<evidence type="ECO:0000256" key="2">
    <source>
        <dbReference type="ARBA" id="ARBA00005498"/>
    </source>
</evidence>
<keyword evidence="5" id="KW-0498">Mitosis</keyword>
<organism evidence="11 12">
    <name type="scientific">Acer negundo</name>
    <name type="common">Box elder</name>
    <dbReference type="NCBI Taxonomy" id="4023"/>
    <lineage>
        <taxon>Eukaryota</taxon>
        <taxon>Viridiplantae</taxon>
        <taxon>Streptophyta</taxon>
        <taxon>Embryophyta</taxon>
        <taxon>Tracheophyta</taxon>
        <taxon>Spermatophyta</taxon>
        <taxon>Magnoliopsida</taxon>
        <taxon>eudicotyledons</taxon>
        <taxon>Gunneridae</taxon>
        <taxon>Pentapetalae</taxon>
        <taxon>rosids</taxon>
        <taxon>malvids</taxon>
        <taxon>Sapindales</taxon>
        <taxon>Sapindaceae</taxon>
        <taxon>Hippocastanoideae</taxon>
        <taxon>Acereae</taxon>
        <taxon>Acer</taxon>
    </lineage>
</organism>
<keyword evidence="12" id="KW-1185">Reference proteome</keyword>
<protein>
    <recommendedName>
        <fullName evidence="10">Kinetochore protein Nuf2 N-terminal domain-containing protein</fullName>
    </recommendedName>
</protein>
<dbReference type="Pfam" id="PF03800">
    <property type="entry name" value="Nuf2"/>
    <property type="match status" value="1"/>
</dbReference>
<comment type="similarity">
    <text evidence="2">Belongs to the NUF2 family.</text>
</comment>
<dbReference type="Proteomes" id="UP001064489">
    <property type="component" value="Chromosome 9"/>
</dbReference>